<dbReference type="EMBL" id="LUGH01001079">
    <property type="protein sequence ID" value="OBZ81724.1"/>
    <property type="molecule type" value="Genomic_DNA"/>
</dbReference>
<dbReference type="InParanoid" id="A0A1C7N311"/>
<comment type="caution">
    <text evidence="2">The sequence shown here is derived from an EMBL/GenBank/DDBJ whole genome shotgun (WGS) entry which is preliminary data.</text>
</comment>
<dbReference type="Proteomes" id="UP000093000">
    <property type="component" value="Unassembled WGS sequence"/>
</dbReference>
<dbReference type="OrthoDB" id="2278052at2759"/>
<gene>
    <name evidence="2" type="ORF">A0J61_10226</name>
</gene>
<feature type="region of interest" description="Disordered" evidence="1">
    <location>
        <begin position="1"/>
        <end position="35"/>
    </location>
</feature>
<dbReference type="STRING" id="101091.A0A1C7N311"/>
<organism evidence="2 3">
    <name type="scientific">Choanephora cucurbitarum</name>
    <dbReference type="NCBI Taxonomy" id="101091"/>
    <lineage>
        <taxon>Eukaryota</taxon>
        <taxon>Fungi</taxon>
        <taxon>Fungi incertae sedis</taxon>
        <taxon>Mucoromycota</taxon>
        <taxon>Mucoromycotina</taxon>
        <taxon>Mucoromycetes</taxon>
        <taxon>Mucorales</taxon>
        <taxon>Mucorineae</taxon>
        <taxon>Choanephoraceae</taxon>
        <taxon>Choanephoroideae</taxon>
        <taxon>Choanephora</taxon>
    </lineage>
</organism>
<evidence type="ECO:0000313" key="2">
    <source>
        <dbReference type="EMBL" id="OBZ81724.1"/>
    </source>
</evidence>
<reference evidence="2 3" key="1">
    <citation type="submission" date="2016-03" db="EMBL/GenBank/DDBJ databases">
        <title>Choanephora cucurbitarum.</title>
        <authorList>
            <person name="Min B."/>
            <person name="Park H."/>
            <person name="Park J.-H."/>
            <person name="Shin H.-D."/>
            <person name="Choi I.-G."/>
        </authorList>
    </citation>
    <scope>NUCLEOTIDE SEQUENCE [LARGE SCALE GENOMIC DNA]</scope>
    <source>
        <strain evidence="2 3">KUS-F28377</strain>
    </source>
</reference>
<dbReference type="AlphaFoldDB" id="A0A1C7N311"/>
<proteinExistence type="predicted"/>
<sequence length="119" mass="13572">MDELELYSPTIEYKPGKENNAADALSRTGGPDSDLADTSLEPDFLYATWTTKDAPESIQNDWPLLYTNLNRIKSADLRKYLDGRQDKFIVQDNRVFHKVVVEDKETVKAVPFVPFRCSS</sequence>
<keyword evidence="3" id="KW-1185">Reference proteome</keyword>
<evidence type="ECO:0000256" key="1">
    <source>
        <dbReference type="SAM" id="MobiDB-lite"/>
    </source>
</evidence>
<protein>
    <submittedName>
        <fullName evidence="2">Uncharacterized protein</fullName>
    </submittedName>
</protein>
<evidence type="ECO:0000313" key="3">
    <source>
        <dbReference type="Proteomes" id="UP000093000"/>
    </source>
</evidence>
<name>A0A1C7N311_9FUNG</name>
<accession>A0A1C7N311</accession>